<evidence type="ECO:0000313" key="2">
    <source>
        <dbReference type="Proteomes" id="UP000203229"/>
    </source>
</evidence>
<keyword evidence="2" id="KW-1185">Reference proteome</keyword>
<dbReference type="KEGG" id="scou:SCORR_v1c05870"/>
<organism evidence="1 2">
    <name type="scientific">Spiroplasma corruscae</name>
    <dbReference type="NCBI Taxonomy" id="216934"/>
    <lineage>
        <taxon>Bacteria</taxon>
        <taxon>Bacillati</taxon>
        <taxon>Mycoplasmatota</taxon>
        <taxon>Mollicutes</taxon>
        <taxon>Entomoplasmatales</taxon>
        <taxon>Spiroplasmataceae</taxon>
        <taxon>Spiroplasma</taxon>
    </lineage>
</organism>
<accession>A0A222EPC2</accession>
<evidence type="ECO:0000313" key="1">
    <source>
        <dbReference type="EMBL" id="ASP28359.1"/>
    </source>
</evidence>
<gene>
    <name evidence="1" type="ORF">SCORR_v1c05870</name>
</gene>
<name>A0A222EPC2_9MOLU</name>
<reference evidence="1 2" key="1">
    <citation type="submission" date="2017-07" db="EMBL/GenBank/DDBJ databases">
        <title>Complete genome sequence of Spiroplasma corruscae EC-1 (DSM 19793).</title>
        <authorList>
            <person name="Tsai Y.-M."/>
            <person name="Lo W.-S."/>
            <person name="Kuo C.-H."/>
        </authorList>
    </citation>
    <scope>NUCLEOTIDE SEQUENCE [LARGE SCALE GENOMIC DNA]</scope>
    <source>
        <strain evidence="1 2">EC-1</strain>
    </source>
</reference>
<proteinExistence type="predicted"/>
<dbReference type="RefSeq" id="WP_094049018.1">
    <property type="nucleotide sequence ID" value="NZ_CP022535.1"/>
</dbReference>
<protein>
    <submittedName>
        <fullName evidence="1">Uncharacterized protein</fullName>
    </submittedName>
</protein>
<dbReference type="Proteomes" id="UP000203229">
    <property type="component" value="Chromosome"/>
</dbReference>
<dbReference type="EMBL" id="CP022535">
    <property type="protein sequence ID" value="ASP28359.1"/>
    <property type="molecule type" value="Genomic_DNA"/>
</dbReference>
<dbReference type="AlphaFoldDB" id="A0A222EPC2"/>
<sequence>MNIKVTESEKIFKDSLSPIRISYGSNLEVDYNKNVINLKIDSYSESNIINATIDNNNFIVNLIANEVGETINDFSLSNTLKESLLVIVYKDDAKFDINLSKNELILNIIDGVKSKEIVKYNNQVIDLKLKTNSIFIKVIINESIITIEAVKDGSDTLEFMHLMVLNQNIWKLL</sequence>